<dbReference type="RefSeq" id="WP_005374062.1">
    <property type="nucleotide sequence ID" value="NZ_CM001475.1"/>
</dbReference>
<feature type="chain" id="PRO_5003613751" evidence="1">
    <location>
        <begin position="18"/>
        <end position="182"/>
    </location>
</feature>
<keyword evidence="2" id="KW-0449">Lipoprotein</keyword>
<dbReference type="AlphaFoldDB" id="H8GQP2"/>
<dbReference type="Pfam" id="PF03843">
    <property type="entry name" value="Slp"/>
    <property type="match status" value="1"/>
</dbReference>
<dbReference type="GO" id="GO:0019867">
    <property type="term" value="C:outer membrane"/>
    <property type="evidence" value="ECO:0007669"/>
    <property type="project" value="InterPro"/>
</dbReference>
<keyword evidence="3" id="KW-1185">Reference proteome</keyword>
<dbReference type="EMBL" id="CM001475">
    <property type="protein sequence ID" value="EIC31027.1"/>
    <property type="molecule type" value="Genomic_DNA"/>
</dbReference>
<evidence type="ECO:0000313" key="2">
    <source>
        <dbReference type="EMBL" id="EIC31027.1"/>
    </source>
</evidence>
<dbReference type="PANTHER" id="PTHR37530">
    <property type="entry name" value="OUTER MEMBRANE PROTEIN SLP"/>
    <property type="match status" value="1"/>
</dbReference>
<sequence length="182" mass="20792">MKYLPLLILCLSLTACSTLPPAIENPPAVDISYSQATGDIAHYRKYPVRWGGVIIDVLNEQSFSRLQVIAYPLNSYGRPVRDKPPQGRFYIYSNTFLDPAIYEKDKEVTAAGVLKGDEALMVGKKNLRLPALQATTLHLWPQYERMPYYYNGGFGPGGFYPYPGYYGYPYFWGGYYGYYPRY</sequence>
<name>H8GQP2_METAL</name>
<dbReference type="InterPro" id="IPR004658">
    <property type="entry name" value="OMP_Slp"/>
</dbReference>
<organism evidence="2 3">
    <name type="scientific">Methylomicrobium album BG8</name>
    <dbReference type="NCBI Taxonomy" id="686340"/>
    <lineage>
        <taxon>Bacteria</taxon>
        <taxon>Pseudomonadati</taxon>
        <taxon>Pseudomonadota</taxon>
        <taxon>Gammaproteobacteria</taxon>
        <taxon>Methylococcales</taxon>
        <taxon>Methylococcaceae</taxon>
        <taxon>Methylomicrobium</taxon>
    </lineage>
</organism>
<dbReference type="HOGENOM" id="CLU_100924_3_0_6"/>
<dbReference type="eggNOG" id="COG3065">
    <property type="taxonomic scope" value="Bacteria"/>
</dbReference>
<evidence type="ECO:0000313" key="3">
    <source>
        <dbReference type="Proteomes" id="UP000005090"/>
    </source>
</evidence>
<keyword evidence="1" id="KW-0732">Signal</keyword>
<protein>
    <submittedName>
        <fullName evidence="2">Starvation-inducible outer membrane lipoprotein</fullName>
    </submittedName>
</protein>
<dbReference type="STRING" id="686340.Metal_3367"/>
<proteinExistence type="predicted"/>
<dbReference type="PROSITE" id="PS51257">
    <property type="entry name" value="PROKAR_LIPOPROTEIN"/>
    <property type="match status" value="1"/>
</dbReference>
<gene>
    <name evidence="2" type="ORF">Metal_3367</name>
</gene>
<dbReference type="Proteomes" id="UP000005090">
    <property type="component" value="Chromosome"/>
</dbReference>
<feature type="signal peptide" evidence="1">
    <location>
        <begin position="1"/>
        <end position="17"/>
    </location>
</feature>
<accession>H8GQP2</accession>
<dbReference type="PIRSF" id="PIRSF004982">
    <property type="entry name" value="SlP"/>
    <property type="match status" value="1"/>
</dbReference>
<dbReference type="PANTHER" id="PTHR37530:SF1">
    <property type="entry name" value="OUTER MEMBRANE PROTEIN SLP"/>
    <property type="match status" value="1"/>
</dbReference>
<evidence type="ECO:0000256" key="1">
    <source>
        <dbReference type="SAM" id="SignalP"/>
    </source>
</evidence>
<reference evidence="2 3" key="1">
    <citation type="journal article" date="2013" name="Genome Announc.">
        <title>Genome Sequence of the Obligate Gammaproteobacterial Methanotroph Methylomicrobium album Strain BG8.</title>
        <authorList>
            <person name="Kits K.D."/>
            <person name="Kalyuzhnaya M.G."/>
            <person name="Klotz M.G."/>
            <person name="Jetten M.S."/>
            <person name="Op den Camp H.J."/>
            <person name="Vuilleumier S."/>
            <person name="Bringel F."/>
            <person name="Dispirito A.A."/>
            <person name="Murrell J.C."/>
            <person name="Bruce D."/>
            <person name="Cheng J.F."/>
            <person name="Copeland A."/>
            <person name="Goodwin L."/>
            <person name="Hauser L."/>
            <person name="Lajus A."/>
            <person name="Land M.L."/>
            <person name="Lapidus A."/>
            <person name="Lucas S."/>
            <person name="Medigue C."/>
            <person name="Pitluck S."/>
            <person name="Woyke T."/>
            <person name="Zeytun A."/>
            <person name="Stein L.Y."/>
        </authorList>
    </citation>
    <scope>NUCLEOTIDE SEQUENCE [LARGE SCALE GENOMIC DNA]</scope>
    <source>
        <strain evidence="2 3">BG8</strain>
    </source>
</reference>